<evidence type="ECO:0000313" key="2">
    <source>
        <dbReference type="Proteomes" id="UP001163293"/>
    </source>
</evidence>
<organism evidence="1 2">
    <name type="scientific">Paenarthrobacter ureafaciens</name>
    <dbReference type="NCBI Taxonomy" id="37931"/>
    <lineage>
        <taxon>Bacteria</taxon>
        <taxon>Bacillati</taxon>
        <taxon>Actinomycetota</taxon>
        <taxon>Actinomycetes</taxon>
        <taxon>Micrococcales</taxon>
        <taxon>Micrococcaceae</taxon>
        <taxon>Paenarthrobacter</taxon>
    </lineage>
</organism>
<keyword evidence="2" id="KW-1185">Reference proteome</keyword>
<dbReference type="RefSeq" id="WP_166842997.1">
    <property type="nucleotide sequence ID" value="NZ_CP101187.1"/>
</dbReference>
<protein>
    <submittedName>
        <fullName evidence="1">Uncharacterized protein</fullName>
    </submittedName>
</protein>
<gene>
    <name evidence="1" type="ORF">NL394_22960</name>
</gene>
<keyword evidence="1" id="KW-0614">Plasmid</keyword>
<geneLocation type="plasmid" evidence="1 2">
    <name>unnamed2</name>
</geneLocation>
<accession>A0AAX3EPN1</accession>
<dbReference type="EMBL" id="CP101187">
    <property type="protein sequence ID" value="UYW00009.1"/>
    <property type="molecule type" value="Genomic_DNA"/>
</dbReference>
<reference evidence="1" key="1">
    <citation type="submission" date="2022-07" db="EMBL/GenBank/DDBJ databases">
        <authorList>
            <person name="Wu T."/>
        </authorList>
    </citation>
    <scope>NUCLEOTIDE SEQUENCE</scope>
    <source>
        <strain evidence="1">SD-1</strain>
        <plasmid evidence="1">unnamed2</plasmid>
    </source>
</reference>
<evidence type="ECO:0000313" key="1">
    <source>
        <dbReference type="EMBL" id="UYW00009.1"/>
    </source>
</evidence>
<proteinExistence type="predicted"/>
<dbReference type="AlphaFoldDB" id="A0AAX3EPN1"/>
<name>A0AAX3EPN1_PAEUR</name>
<dbReference type="Proteomes" id="UP001163293">
    <property type="component" value="Plasmid unnamed2"/>
</dbReference>
<sequence>MTLAPESPTTGHDVDVRFSPDGTPLAIRHDGRIWMVDPDVHTAHWFTRNAWWETRARAAIGTGDLVSVEHWQVQAKLPSANAELRTFTLRREPMATVWQLESIS</sequence>